<dbReference type="AlphaFoldDB" id="A0A1F5YDM1"/>
<name>A0A1F5YDM1_9BACT</name>
<feature type="compositionally biased region" description="Polar residues" evidence="1">
    <location>
        <begin position="18"/>
        <end position="34"/>
    </location>
</feature>
<proteinExistence type="predicted"/>
<sequence>MTERDDLGQHLVLSLGDSFQCQTHSGPDTPTGRFSQREDLHDVPGRDHGHVVDVQNRFDETGEFLDRDLFGGFHGDRSPDIPSQHVVQADQLAEVAEDRRHIDVLEVQEDVLAIPDADFLLPRRPLCTLRPLFGLRRHLLEAKIEGVLLLRSSSPLLLLTEHHGSQEKDRHHRQTE</sequence>
<comment type="caution">
    <text evidence="2">The sequence shown here is derived from an EMBL/GenBank/DDBJ whole genome shotgun (WGS) entry which is preliminary data.</text>
</comment>
<evidence type="ECO:0000313" key="3">
    <source>
        <dbReference type="Proteomes" id="UP000179034"/>
    </source>
</evidence>
<reference evidence="2 3" key="1">
    <citation type="journal article" date="2016" name="Nat. Commun.">
        <title>Thousands of microbial genomes shed light on interconnected biogeochemical processes in an aquifer system.</title>
        <authorList>
            <person name="Anantharaman K."/>
            <person name="Brown C.T."/>
            <person name="Hug L.A."/>
            <person name="Sharon I."/>
            <person name="Castelle C.J."/>
            <person name="Probst A.J."/>
            <person name="Thomas B.C."/>
            <person name="Singh A."/>
            <person name="Wilkins M.J."/>
            <person name="Karaoz U."/>
            <person name="Brodie E.L."/>
            <person name="Williams K.H."/>
            <person name="Hubbard S.S."/>
            <person name="Banfield J.F."/>
        </authorList>
    </citation>
    <scope>NUCLEOTIDE SEQUENCE [LARGE SCALE GENOMIC DNA]</scope>
</reference>
<accession>A0A1F5YDM1</accession>
<feature type="compositionally biased region" description="Basic and acidic residues" evidence="1">
    <location>
        <begin position="35"/>
        <end position="48"/>
    </location>
</feature>
<protein>
    <submittedName>
        <fullName evidence="2">Uncharacterized protein</fullName>
    </submittedName>
</protein>
<gene>
    <name evidence="2" type="ORF">A2Z06_01565</name>
</gene>
<evidence type="ECO:0000256" key="1">
    <source>
        <dbReference type="SAM" id="MobiDB-lite"/>
    </source>
</evidence>
<organism evidence="2 3">
    <name type="scientific">Candidatus Glassbacteria bacterium RBG_16_58_8</name>
    <dbReference type="NCBI Taxonomy" id="1817866"/>
    <lineage>
        <taxon>Bacteria</taxon>
        <taxon>Candidatus Glassiibacteriota</taxon>
    </lineage>
</organism>
<evidence type="ECO:0000313" key="2">
    <source>
        <dbReference type="EMBL" id="OGF98066.1"/>
    </source>
</evidence>
<feature type="region of interest" description="Disordered" evidence="1">
    <location>
        <begin position="18"/>
        <end position="48"/>
    </location>
</feature>
<dbReference type="EMBL" id="MFIW01000015">
    <property type="protein sequence ID" value="OGF98066.1"/>
    <property type="molecule type" value="Genomic_DNA"/>
</dbReference>
<dbReference type="Proteomes" id="UP000179034">
    <property type="component" value="Unassembled WGS sequence"/>
</dbReference>